<gene>
    <name evidence="1" type="ORF">HPB48_018118</name>
</gene>
<protein>
    <submittedName>
        <fullName evidence="1">Uncharacterized protein</fullName>
    </submittedName>
</protein>
<organism evidence="1 2">
    <name type="scientific">Haemaphysalis longicornis</name>
    <name type="common">Bush tick</name>
    <dbReference type="NCBI Taxonomy" id="44386"/>
    <lineage>
        <taxon>Eukaryota</taxon>
        <taxon>Metazoa</taxon>
        <taxon>Ecdysozoa</taxon>
        <taxon>Arthropoda</taxon>
        <taxon>Chelicerata</taxon>
        <taxon>Arachnida</taxon>
        <taxon>Acari</taxon>
        <taxon>Parasitiformes</taxon>
        <taxon>Ixodida</taxon>
        <taxon>Ixodoidea</taxon>
        <taxon>Ixodidae</taxon>
        <taxon>Haemaphysalinae</taxon>
        <taxon>Haemaphysalis</taxon>
    </lineage>
</organism>
<name>A0A9J6GJ03_HAELO</name>
<accession>A0A9J6GJ03</accession>
<dbReference type="Proteomes" id="UP000821853">
    <property type="component" value="Chromosome 5"/>
</dbReference>
<evidence type="ECO:0000313" key="2">
    <source>
        <dbReference type="Proteomes" id="UP000821853"/>
    </source>
</evidence>
<sequence>MAQRFLTVEAAITLLFSLSDEEREDASICHLPPNEDGNITDEEHVQESDFSYVFPEDICGCAKVMHCSNEDVTPTECLSLERSPKIPT</sequence>
<dbReference type="VEuPathDB" id="VectorBase:HLOH_049342"/>
<evidence type="ECO:0000313" key="1">
    <source>
        <dbReference type="EMBL" id="KAH9374881.1"/>
    </source>
</evidence>
<proteinExistence type="predicted"/>
<comment type="caution">
    <text evidence="1">The sequence shown here is derived from an EMBL/GenBank/DDBJ whole genome shotgun (WGS) entry which is preliminary data.</text>
</comment>
<dbReference type="EMBL" id="JABSTR010000007">
    <property type="protein sequence ID" value="KAH9374881.1"/>
    <property type="molecule type" value="Genomic_DNA"/>
</dbReference>
<dbReference type="OrthoDB" id="10057240at2759"/>
<dbReference type="AlphaFoldDB" id="A0A9J6GJ03"/>
<reference evidence="1 2" key="1">
    <citation type="journal article" date="2020" name="Cell">
        <title>Large-Scale Comparative Analyses of Tick Genomes Elucidate Their Genetic Diversity and Vector Capacities.</title>
        <authorList>
            <consortium name="Tick Genome and Microbiome Consortium (TIGMIC)"/>
            <person name="Jia N."/>
            <person name="Wang J."/>
            <person name="Shi W."/>
            <person name="Du L."/>
            <person name="Sun Y."/>
            <person name="Zhan W."/>
            <person name="Jiang J.F."/>
            <person name="Wang Q."/>
            <person name="Zhang B."/>
            <person name="Ji P."/>
            <person name="Bell-Sakyi L."/>
            <person name="Cui X.M."/>
            <person name="Yuan T.T."/>
            <person name="Jiang B.G."/>
            <person name="Yang W.F."/>
            <person name="Lam T.T."/>
            <person name="Chang Q.C."/>
            <person name="Ding S.J."/>
            <person name="Wang X.J."/>
            <person name="Zhu J.G."/>
            <person name="Ruan X.D."/>
            <person name="Zhao L."/>
            <person name="Wei J.T."/>
            <person name="Ye R.Z."/>
            <person name="Que T.C."/>
            <person name="Du C.H."/>
            <person name="Zhou Y.H."/>
            <person name="Cheng J.X."/>
            <person name="Dai P.F."/>
            <person name="Guo W.B."/>
            <person name="Han X.H."/>
            <person name="Huang E.J."/>
            <person name="Li L.F."/>
            <person name="Wei W."/>
            <person name="Gao Y.C."/>
            <person name="Liu J.Z."/>
            <person name="Shao H.Z."/>
            <person name="Wang X."/>
            <person name="Wang C.C."/>
            <person name="Yang T.C."/>
            <person name="Huo Q.B."/>
            <person name="Li W."/>
            <person name="Chen H.Y."/>
            <person name="Chen S.E."/>
            <person name="Zhou L.G."/>
            <person name="Ni X.B."/>
            <person name="Tian J.H."/>
            <person name="Sheng Y."/>
            <person name="Liu T."/>
            <person name="Pan Y.S."/>
            <person name="Xia L.Y."/>
            <person name="Li J."/>
            <person name="Zhao F."/>
            <person name="Cao W.C."/>
        </authorList>
    </citation>
    <scope>NUCLEOTIDE SEQUENCE [LARGE SCALE GENOMIC DNA]</scope>
    <source>
        <strain evidence="1">HaeL-2018</strain>
    </source>
</reference>
<keyword evidence="2" id="KW-1185">Reference proteome</keyword>